<comment type="caution">
    <text evidence="2">The sequence shown here is derived from an EMBL/GenBank/DDBJ whole genome shotgun (WGS) entry which is preliminary data.</text>
</comment>
<reference evidence="2" key="1">
    <citation type="submission" date="2019-07" db="EMBL/GenBank/DDBJ databases">
        <title>KPC-2 carbapenem resistent Enterobacterales isolates from Germany.</title>
        <authorList>
            <person name="Yao Y."/>
            <person name="Falgenhauer L."/>
            <person name="Imirzalioglu C."/>
            <person name="Chakraborty T."/>
        </authorList>
    </citation>
    <scope>NUCLEOTIDE SEQUENCE</scope>
    <source>
        <strain evidence="2">CA13304</strain>
    </source>
</reference>
<feature type="chain" id="PRO_5034334818" evidence="1">
    <location>
        <begin position="26"/>
        <end position="196"/>
    </location>
</feature>
<evidence type="ECO:0000313" key="2">
    <source>
        <dbReference type="EMBL" id="MBE0128435.1"/>
    </source>
</evidence>
<dbReference type="Proteomes" id="UP000656723">
    <property type="component" value="Unassembled WGS sequence"/>
</dbReference>
<organism evidence="2 3">
    <name type="scientific">Citrobacter amalonaticus</name>
    <dbReference type="NCBI Taxonomy" id="35703"/>
    <lineage>
        <taxon>Bacteria</taxon>
        <taxon>Pseudomonadati</taxon>
        <taxon>Pseudomonadota</taxon>
        <taxon>Gammaproteobacteria</taxon>
        <taxon>Enterobacterales</taxon>
        <taxon>Enterobacteriaceae</taxon>
        <taxon>Citrobacter</taxon>
    </lineage>
</organism>
<gene>
    <name evidence="2" type="ORF">FOT72_10545</name>
</gene>
<accession>A0A8I0MK54</accession>
<evidence type="ECO:0000313" key="3">
    <source>
        <dbReference type="Proteomes" id="UP000656723"/>
    </source>
</evidence>
<name>A0A8I0MK54_CITAM</name>
<dbReference type="RefSeq" id="WP_192478395.1">
    <property type="nucleotide sequence ID" value="NZ_VKME01000008.1"/>
</dbReference>
<protein>
    <submittedName>
        <fullName evidence="2">Uncharacterized protein</fullName>
    </submittedName>
</protein>
<keyword evidence="1" id="KW-0732">Signal</keyword>
<sequence length="196" mass="21509">MERKSIVKGALLSLILCTAFTPVFAKTAETFTPQNEVQRKTIAFARGEVSINVPAGFKSLSKAEIARIYKITPLPEAVWHKPTDKGDVTLVVISPFPDKPVGSEHVIPKIAQMLQSRMEKGSVGGVTLANKIVDEHQVSRLEYVMPAINQKKILVHSVAQISEHQDRVLMITFSAPQGIMKASMSEAIASLDSVRY</sequence>
<feature type="signal peptide" evidence="1">
    <location>
        <begin position="1"/>
        <end position="25"/>
    </location>
</feature>
<dbReference type="EMBL" id="VKME01000008">
    <property type="protein sequence ID" value="MBE0128435.1"/>
    <property type="molecule type" value="Genomic_DNA"/>
</dbReference>
<dbReference type="AlphaFoldDB" id="A0A8I0MK54"/>
<evidence type="ECO:0000256" key="1">
    <source>
        <dbReference type="SAM" id="SignalP"/>
    </source>
</evidence>
<proteinExistence type="predicted"/>